<accession>C4JSC3</accession>
<evidence type="ECO:0000313" key="5">
    <source>
        <dbReference type="Proteomes" id="UP000002058"/>
    </source>
</evidence>
<reference evidence="5" key="1">
    <citation type="journal article" date="2009" name="Genome Res.">
        <title>Comparative genomic analyses of the human fungal pathogens Coccidioides and their relatives.</title>
        <authorList>
            <person name="Sharpton T.J."/>
            <person name="Stajich J.E."/>
            <person name="Rounsley S.D."/>
            <person name="Gardner M.J."/>
            <person name="Wortman J.R."/>
            <person name="Jordar V.S."/>
            <person name="Maiti R."/>
            <person name="Kodira C.D."/>
            <person name="Neafsey D.E."/>
            <person name="Zeng Q."/>
            <person name="Hung C.-Y."/>
            <person name="McMahan C."/>
            <person name="Muszewska A."/>
            <person name="Grynberg M."/>
            <person name="Mandel M.A."/>
            <person name="Kellner E.M."/>
            <person name="Barker B.M."/>
            <person name="Galgiani J.N."/>
            <person name="Orbach M.J."/>
            <person name="Kirkland T.N."/>
            <person name="Cole G.T."/>
            <person name="Henn M.R."/>
            <person name="Birren B.W."/>
            <person name="Taylor J.W."/>
        </authorList>
    </citation>
    <scope>NUCLEOTIDE SEQUENCE [LARGE SCALE GENOMIC DNA]</scope>
    <source>
        <strain evidence="5">UAMH 1704</strain>
    </source>
</reference>
<feature type="compositionally biased region" description="Basic residues" evidence="1">
    <location>
        <begin position="118"/>
        <end position="128"/>
    </location>
</feature>
<dbReference type="Proteomes" id="UP000002058">
    <property type="component" value="Unassembled WGS sequence"/>
</dbReference>
<dbReference type="AlphaFoldDB" id="C4JSC3"/>
<evidence type="ECO:0000259" key="3">
    <source>
        <dbReference type="Pfam" id="PF05347"/>
    </source>
</evidence>
<gene>
    <name evidence="4" type="ORF">UREG_05362</name>
</gene>
<feature type="compositionally biased region" description="Basic and acidic residues" evidence="1">
    <location>
        <begin position="129"/>
        <end position="143"/>
    </location>
</feature>
<dbReference type="InParanoid" id="C4JSC3"/>
<evidence type="ECO:0000313" key="4">
    <source>
        <dbReference type="EMBL" id="EEP80520.1"/>
    </source>
</evidence>
<dbReference type="OMA" id="KKSTQHR"/>
<feature type="domain" description="Complex 1 LYR protein" evidence="3">
    <location>
        <begin position="16"/>
        <end position="73"/>
    </location>
</feature>
<dbReference type="HOGENOM" id="CLU_042937_1_1_1"/>
<dbReference type="VEuPathDB" id="FungiDB:UREG_05362"/>
<keyword evidence="2" id="KW-0732">Signal</keyword>
<proteinExistence type="predicted"/>
<dbReference type="GeneID" id="8440543"/>
<evidence type="ECO:0000256" key="2">
    <source>
        <dbReference type="SAM" id="SignalP"/>
    </source>
</evidence>
<dbReference type="STRING" id="336963.C4JSC3"/>
<feature type="signal peptide" evidence="2">
    <location>
        <begin position="1"/>
        <end position="26"/>
    </location>
</feature>
<dbReference type="Pfam" id="PF05347">
    <property type="entry name" value="Complex1_LYR"/>
    <property type="match status" value="1"/>
</dbReference>
<dbReference type="InterPro" id="IPR008011">
    <property type="entry name" value="Complex1_LYR_dom"/>
</dbReference>
<evidence type="ECO:0000256" key="1">
    <source>
        <dbReference type="SAM" id="MobiDB-lite"/>
    </source>
</evidence>
<keyword evidence="5" id="KW-1185">Reference proteome</keyword>
<feature type="chain" id="PRO_5002939403" description="Complex 1 LYR protein domain-containing protein" evidence="2">
    <location>
        <begin position="27"/>
        <end position="286"/>
    </location>
</feature>
<dbReference type="OrthoDB" id="6508832at2759"/>
<dbReference type="KEGG" id="ure:UREG_05362"/>
<dbReference type="eggNOG" id="ENOG502S4VH">
    <property type="taxonomic scope" value="Eukaryota"/>
</dbReference>
<feature type="region of interest" description="Disordered" evidence="1">
    <location>
        <begin position="110"/>
        <end position="149"/>
    </location>
</feature>
<organism evidence="4 5">
    <name type="scientific">Uncinocarpus reesii (strain UAMH 1704)</name>
    <dbReference type="NCBI Taxonomy" id="336963"/>
    <lineage>
        <taxon>Eukaryota</taxon>
        <taxon>Fungi</taxon>
        <taxon>Dikarya</taxon>
        <taxon>Ascomycota</taxon>
        <taxon>Pezizomycotina</taxon>
        <taxon>Eurotiomycetes</taxon>
        <taxon>Eurotiomycetidae</taxon>
        <taxon>Onygenales</taxon>
        <taxon>Onygenaceae</taxon>
        <taxon>Uncinocarpus</taxon>
    </lineage>
</organism>
<name>C4JSC3_UNCRE</name>
<dbReference type="RefSeq" id="XP_002584673.1">
    <property type="nucleotide sequence ID" value="XM_002584627.1"/>
</dbReference>
<protein>
    <recommendedName>
        <fullName evidence="3">Complex 1 LYR protein domain-containing protein</fullName>
    </recommendedName>
</protein>
<dbReference type="EMBL" id="CH476617">
    <property type="protein sequence ID" value="EEP80520.1"/>
    <property type="molecule type" value="Genomic_DNA"/>
</dbReference>
<sequence>MPRHLAPNRSGVHRLACLSLYHALLALGNRAFRGSEKADEIRNLVRKRFRKDRKLQSIGQIANALKAGYEALDLFHGCARRDIESIQRVDSLLVATRALRHQVIEEHRAQSAQPPLCLRKRPPPKIRRDRTPEALRPHPDRKPILSRPRPVVSGRRHVPVLVNARGIPFLRIRKPQPPSLSVTIKGLLHKRWKRIERRERLQFELGRAKDEDLWDDITGEKDDVPWTACVRDCLDEVNAQLLHKDLENRAMAQKMWGVVLKERQLAKKEALERRKQKLAEQAMKSD</sequence>